<dbReference type="GO" id="GO:0032259">
    <property type="term" value="P:methylation"/>
    <property type="evidence" value="ECO:0007669"/>
    <property type="project" value="UniProtKB-KW"/>
</dbReference>
<keyword evidence="1 4" id="KW-0489">Methyltransferase</keyword>
<protein>
    <submittedName>
        <fullName evidence="4">Methyltransferase</fullName>
    </submittedName>
</protein>
<sequence>MACLLHGTHRDAQRDSRHRALPAARARGVNPAQPVIRWHDASGLEQVLAWRSEAGAKPPARVIEADDTTRADAAWRLACEGTALLWRGDYHNARQLLQALGRRFERSRARRKWPDDRVAAFNLYRLGQAQRAHTLGALLVRFDAGWRLLAGRAPDVANACTQAWGECPEPCAVPLRDLLGAIGAHQWRERGVEVPALGARIHAHYGVFSPVRGEYIDLVAAAPLPADTRLAFDIGTGTGVLAALLARRGVERVLATDNAPRALACARDNIARLQLGDRVEPVEADLFPQGRAPLIVCNPPWLPGKAASTLERAVYDPDGAMLRGFLAGLCEHLAPGGEGWLILSDLAEHLGLRSREELLAAFDAAGLVVIDRLDVAPRHARTRDANDPLHAARAAEVTSLWRLAAARDAGFTRL</sequence>
<evidence type="ECO:0000313" key="4">
    <source>
        <dbReference type="EMBL" id="AUN95666.1"/>
    </source>
</evidence>
<dbReference type="Proteomes" id="UP000242205">
    <property type="component" value="Chromosome"/>
</dbReference>
<dbReference type="PROSITE" id="PS00092">
    <property type="entry name" value="N6_MTASE"/>
    <property type="match status" value="1"/>
</dbReference>
<dbReference type="GO" id="GO:0036009">
    <property type="term" value="F:protein-glutamine N-methyltransferase activity"/>
    <property type="evidence" value="ECO:0007669"/>
    <property type="project" value="TreeGrafter"/>
</dbReference>
<keyword evidence="2" id="KW-0949">S-adenosyl-L-methionine</keyword>
<organism evidence="4 5">
    <name type="scientific">Pseudazoarcus pumilus</name>
    <dbReference type="NCBI Taxonomy" id="2067960"/>
    <lineage>
        <taxon>Bacteria</taxon>
        <taxon>Pseudomonadati</taxon>
        <taxon>Pseudomonadota</taxon>
        <taxon>Betaproteobacteria</taxon>
        <taxon>Rhodocyclales</taxon>
        <taxon>Zoogloeaceae</taxon>
        <taxon>Pseudazoarcus</taxon>
    </lineage>
</organism>
<dbReference type="InterPro" id="IPR002052">
    <property type="entry name" value="DNA_methylase_N6_adenine_CS"/>
</dbReference>
<evidence type="ECO:0000259" key="3">
    <source>
        <dbReference type="Pfam" id="PF05175"/>
    </source>
</evidence>
<dbReference type="KEGG" id="atw:C0099_12450"/>
<dbReference type="PANTHER" id="PTHR18895">
    <property type="entry name" value="HEMK METHYLTRANSFERASE"/>
    <property type="match status" value="1"/>
</dbReference>
<accession>A0A2I6S8T4</accession>
<name>A0A2I6S8T4_9RHOO</name>
<dbReference type="Pfam" id="PF05175">
    <property type="entry name" value="MTS"/>
    <property type="match status" value="1"/>
</dbReference>
<keyword evidence="4" id="KW-0808">Transferase</keyword>
<keyword evidence="5" id="KW-1185">Reference proteome</keyword>
<dbReference type="InterPro" id="IPR050320">
    <property type="entry name" value="N5-glutamine_MTase"/>
</dbReference>
<evidence type="ECO:0000256" key="2">
    <source>
        <dbReference type="ARBA" id="ARBA00022691"/>
    </source>
</evidence>
<proteinExistence type="predicted"/>
<dbReference type="GO" id="GO:0003676">
    <property type="term" value="F:nucleic acid binding"/>
    <property type="evidence" value="ECO:0007669"/>
    <property type="project" value="InterPro"/>
</dbReference>
<dbReference type="AlphaFoldDB" id="A0A2I6S8T4"/>
<dbReference type="CDD" id="cd02440">
    <property type="entry name" value="AdoMet_MTases"/>
    <property type="match status" value="1"/>
</dbReference>
<dbReference type="EMBL" id="CP025682">
    <property type="protein sequence ID" value="AUN95666.1"/>
    <property type="molecule type" value="Genomic_DNA"/>
</dbReference>
<feature type="domain" description="Methyltransferase small" evidence="3">
    <location>
        <begin position="200"/>
        <end position="341"/>
    </location>
</feature>
<dbReference type="OrthoDB" id="267914at2"/>
<dbReference type="SUPFAM" id="SSF53335">
    <property type="entry name" value="S-adenosyl-L-methionine-dependent methyltransferases"/>
    <property type="match status" value="1"/>
</dbReference>
<dbReference type="PANTHER" id="PTHR18895:SF74">
    <property type="entry name" value="MTRF1L RELEASE FACTOR GLUTAMINE METHYLTRANSFERASE"/>
    <property type="match status" value="1"/>
</dbReference>
<gene>
    <name evidence="4" type="ORF">C0099_12450</name>
</gene>
<dbReference type="Gene3D" id="3.40.50.150">
    <property type="entry name" value="Vaccinia Virus protein VP39"/>
    <property type="match status" value="1"/>
</dbReference>
<evidence type="ECO:0000256" key="1">
    <source>
        <dbReference type="ARBA" id="ARBA00022603"/>
    </source>
</evidence>
<reference evidence="4 5" key="1">
    <citation type="submission" date="2018-01" db="EMBL/GenBank/DDBJ databases">
        <authorList>
            <person name="Fu G.-Y."/>
        </authorList>
    </citation>
    <scope>NUCLEOTIDE SEQUENCE [LARGE SCALE GENOMIC DNA]</scope>
    <source>
        <strain evidence="4 5">SY39</strain>
    </source>
</reference>
<evidence type="ECO:0000313" key="5">
    <source>
        <dbReference type="Proteomes" id="UP000242205"/>
    </source>
</evidence>
<dbReference type="InterPro" id="IPR007848">
    <property type="entry name" value="Small_mtfrase_dom"/>
</dbReference>
<dbReference type="InterPro" id="IPR029063">
    <property type="entry name" value="SAM-dependent_MTases_sf"/>
</dbReference>